<evidence type="ECO:0000313" key="11">
    <source>
        <dbReference type="Proteomes" id="UP000442707"/>
    </source>
</evidence>
<dbReference type="PANTHER" id="PTHR43133">
    <property type="entry name" value="RNA POLYMERASE ECF-TYPE SIGMA FACTO"/>
    <property type="match status" value="1"/>
</dbReference>
<feature type="domain" description="RNA polymerase sigma-70 region 2" evidence="8">
    <location>
        <begin position="56"/>
        <end position="116"/>
    </location>
</feature>
<dbReference type="InterPro" id="IPR013324">
    <property type="entry name" value="RNA_pol_sigma_r3/r4-like"/>
</dbReference>
<protein>
    <recommendedName>
        <fullName evidence="6">RNA polymerase sigma factor</fullName>
    </recommendedName>
</protein>
<accession>A0A6H9UQG2</accession>
<evidence type="ECO:0000256" key="7">
    <source>
        <dbReference type="SAM" id="MobiDB-lite"/>
    </source>
</evidence>
<dbReference type="NCBIfam" id="TIGR02937">
    <property type="entry name" value="sigma70-ECF"/>
    <property type="match status" value="1"/>
</dbReference>
<dbReference type="InterPro" id="IPR007630">
    <property type="entry name" value="RNA_pol_sigma70_r4"/>
</dbReference>
<evidence type="ECO:0000256" key="2">
    <source>
        <dbReference type="ARBA" id="ARBA00023015"/>
    </source>
</evidence>
<evidence type="ECO:0000256" key="6">
    <source>
        <dbReference type="RuleBase" id="RU000716"/>
    </source>
</evidence>
<dbReference type="EMBL" id="VZRB01000037">
    <property type="protein sequence ID" value="KAB1140844.1"/>
    <property type="molecule type" value="Genomic_DNA"/>
</dbReference>
<dbReference type="InterPro" id="IPR007627">
    <property type="entry name" value="RNA_pol_sigma70_r2"/>
</dbReference>
<dbReference type="PROSITE" id="PS01063">
    <property type="entry name" value="SIGMA70_ECF"/>
    <property type="match status" value="1"/>
</dbReference>
<proteinExistence type="inferred from homology"/>
<dbReference type="PANTHER" id="PTHR43133:SF52">
    <property type="entry name" value="ECF RNA POLYMERASE SIGMA FACTOR SIGL"/>
    <property type="match status" value="1"/>
</dbReference>
<comment type="similarity">
    <text evidence="1 6">Belongs to the sigma-70 factor family. ECF subfamily.</text>
</comment>
<dbReference type="Proteomes" id="UP000442707">
    <property type="component" value="Unassembled WGS sequence"/>
</dbReference>
<name>A0A6H9UQG2_9ACTN</name>
<keyword evidence="3 6" id="KW-0731">Sigma factor</keyword>
<evidence type="ECO:0000256" key="5">
    <source>
        <dbReference type="ARBA" id="ARBA00023163"/>
    </source>
</evidence>
<keyword evidence="2 6" id="KW-0805">Transcription regulation</keyword>
<dbReference type="InterPro" id="IPR036388">
    <property type="entry name" value="WH-like_DNA-bd_sf"/>
</dbReference>
<keyword evidence="5 6" id="KW-0804">Transcription</keyword>
<evidence type="ECO:0000259" key="8">
    <source>
        <dbReference type="Pfam" id="PF04542"/>
    </source>
</evidence>
<feature type="region of interest" description="Disordered" evidence="7">
    <location>
        <begin position="1"/>
        <end position="35"/>
    </location>
</feature>
<evidence type="ECO:0000256" key="1">
    <source>
        <dbReference type="ARBA" id="ARBA00010641"/>
    </source>
</evidence>
<dbReference type="GO" id="GO:0016987">
    <property type="term" value="F:sigma factor activity"/>
    <property type="evidence" value="ECO:0007669"/>
    <property type="project" value="UniProtKB-KW"/>
</dbReference>
<dbReference type="InterPro" id="IPR013325">
    <property type="entry name" value="RNA_pol_sigma_r2"/>
</dbReference>
<dbReference type="InterPro" id="IPR039425">
    <property type="entry name" value="RNA_pol_sigma-70-like"/>
</dbReference>
<dbReference type="GO" id="GO:0006352">
    <property type="term" value="P:DNA-templated transcription initiation"/>
    <property type="evidence" value="ECO:0007669"/>
    <property type="project" value="InterPro"/>
</dbReference>
<reference evidence="10 11" key="1">
    <citation type="submission" date="2019-09" db="EMBL/GenBank/DDBJ databases">
        <title>Screening of Novel Bioactive Compounds from Soil-Associated.</title>
        <authorList>
            <person name="Zhao S."/>
        </authorList>
    </citation>
    <scope>NUCLEOTIDE SEQUENCE [LARGE SCALE GENOMIC DNA]</scope>
    <source>
        <strain evidence="10 11">HIT-DPA4</strain>
    </source>
</reference>
<organism evidence="10 11">
    <name type="scientific">Streptomyces luteolifulvus</name>
    <dbReference type="NCBI Taxonomy" id="2615112"/>
    <lineage>
        <taxon>Bacteria</taxon>
        <taxon>Bacillati</taxon>
        <taxon>Actinomycetota</taxon>
        <taxon>Actinomycetes</taxon>
        <taxon>Kitasatosporales</taxon>
        <taxon>Streptomycetaceae</taxon>
        <taxon>Streptomyces</taxon>
    </lineage>
</organism>
<dbReference type="SUPFAM" id="SSF88659">
    <property type="entry name" value="Sigma3 and sigma4 domains of RNA polymerase sigma factors"/>
    <property type="match status" value="1"/>
</dbReference>
<dbReference type="AlphaFoldDB" id="A0A6H9UQG2"/>
<evidence type="ECO:0000313" key="10">
    <source>
        <dbReference type="EMBL" id="KAB1140844.1"/>
    </source>
</evidence>
<evidence type="ECO:0000256" key="4">
    <source>
        <dbReference type="ARBA" id="ARBA00023125"/>
    </source>
</evidence>
<dbReference type="CDD" id="cd06171">
    <property type="entry name" value="Sigma70_r4"/>
    <property type="match status" value="1"/>
</dbReference>
<keyword evidence="11" id="KW-1185">Reference proteome</keyword>
<gene>
    <name evidence="10" type="ORF">F7R91_34445</name>
</gene>
<sequence length="208" mass="22714">MHTTSPAIAAKKDENPYEGAASHPSTSQHATASGKAAAHKGQAFMQAISAAEDVHLLRFANTLTLGDFHSAEDLVQEAFLRAWRHADRLVSTEGLARPWLFTVVRRLAIDALRARRARPVEVSPSALDTDVVFDPGEHSLTAHVLKQAMAELAPFHREVLVYRYYLDQSVEDTAAALALPIGTVKSRTSHALNALRRALASQGVQSYR</sequence>
<dbReference type="GO" id="GO:0003677">
    <property type="term" value="F:DNA binding"/>
    <property type="evidence" value="ECO:0007669"/>
    <property type="project" value="UniProtKB-KW"/>
</dbReference>
<feature type="domain" description="RNA polymerase sigma-70 region 4" evidence="9">
    <location>
        <begin position="148"/>
        <end position="196"/>
    </location>
</feature>
<dbReference type="Gene3D" id="1.10.1740.10">
    <property type="match status" value="1"/>
</dbReference>
<dbReference type="SUPFAM" id="SSF88946">
    <property type="entry name" value="Sigma2 domain of RNA polymerase sigma factors"/>
    <property type="match status" value="1"/>
</dbReference>
<dbReference type="InterPro" id="IPR000838">
    <property type="entry name" value="RNA_pol_sigma70_ECF_CS"/>
</dbReference>
<evidence type="ECO:0000256" key="3">
    <source>
        <dbReference type="ARBA" id="ARBA00023082"/>
    </source>
</evidence>
<keyword evidence="4 6" id="KW-0238">DNA-binding</keyword>
<dbReference type="Pfam" id="PF04545">
    <property type="entry name" value="Sigma70_r4"/>
    <property type="match status" value="1"/>
</dbReference>
<dbReference type="Gene3D" id="1.10.10.10">
    <property type="entry name" value="Winged helix-like DNA-binding domain superfamily/Winged helix DNA-binding domain"/>
    <property type="match status" value="1"/>
</dbReference>
<dbReference type="InterPro" id="IPR014284">
    <property type="entry name" value="RNA_pol_sigma-70_dom"/>
</dbReference>
<comment type="caution">
    <text evidence="10">The sequence shown here is derived from an EMBL/GenBank/DDBJ whole genome shotgun (WGS) entry which is preliminary data.</text>
</comment>
<dbReference type="Pfam" id="PF04542">
    <property type="entry name" value="Sigma70_r2"/>
    <property type="match status" value="1"/>
</dbReference>
<evidence type="ECO:0000259" key="9">
    <source>
        <dbReference type="Pfam" id="PF04545"/>
    </source>
</evidence>